<proteinExistence type="predicted"/>
<sequence>MLDINRLKVSNFFISKRICQQCLKEWNKNQHLNQSFAKTLLFQSKAVQTFQKMSFLNVFQWRKGAEFSPPQTQRRKSCNRDDTTKKQ</sequence>
<dbReference type="AlphaFoldDB" id="A0A0V1CY66"/>
<accession>A0A0V1CY66</accession>
<comment type="caution">
    <text evidence="2">The sequence shown here is derived from an EMBL/GenBank/DDBJ whole genome shotgun (WGS) entry which is preliminary data.</text>
</comment>
<name>A0A0V1CY66_TRIBR</name>
<reference evidence="2 3" key="1">
    <citation type="submission" date="2015-01" db="EMBL/GenBank/DDBJ databases">
        <title>Evolution of Trichinella species and genotypes.</title>
        <authorList>
            <person name="Korhonen P.K."/>
            <person name="Edoardo P."/>
            <person name="Giuseppe L.R."/>
            <person name="Gasser R.B."/>
        </authorList>
    </citation>
    <scope>NUCLEOTIDE SEQUENCE [LARGE SCALE GENOMIC DNA]</scope>
    <source>
        <strain evidence="2">ISS120</strain>
    </source>
</reference>
<dbReference type="EMBL" id="JYDI01000075">
    <property type="protein sequence ID" value="KRY54062.1"/>
    <property type="molecule type" value="Genomic_DNA"/>
</dbReference>
<evidence type="ECO:0000256" key="1">
    <source>
        <dbReference type="SAM" id="MobiDB-lite"/>
    </source>
</evidence>
<evidence type="ECO:0000313" key="3">
    <source>
        <dbReference type="Proteomes" id="UP000054653"/>
    </source>
</evidence>
<feature type="compositionally biased region" description="Basic and acidic residues" evidence="1">
    <location>
        <begin position="78"/>
        <end position="87"/>
    </location>
</feature>
<evidence type="ECO:0000313" key="2">
    <source>
        <dbReference type="EMBL" id="KRY54062.1"/>
    </source>
</evidence>
<gene>
    <name evidence="2" type="ORF">T03_14123</name>
</gene>
<keyword evidence="3" id="KW-1185">Reference proteome</keyword>
<feature type="region of interest" description="Disordered" evidence="1">
    <location>
        <begin position="67"/>
        <end position="87"/>
    </location>
</feature>
<protein>
    <submittedName>
        <fullName evidence="2">Uncharacterized protein</fullName>
    </submittedName>
</protein>
<organism evidence="2 3">
    <name type="scientific">Trichinella britovi</name>
    <name type="common">Parasitic roundworm</name>
    <dbReference type="NCBI Taxonomy" id="45882"/>
    <lineage>
        <taxon>Eukaryota</taxon>
        <taxon>Metazoa</taxon>
        <taxon>Ecdysozoa</taxon>
        <taxon>Nematoda</taxon>
        <taxon>Enoplea</taxon>
        <taxon>Dorylaimia</taxon>
        <taxon>Trichinellida</taxon>
        <taxon>Trichinellidae</taxon>
        <taxon>Trichinella</taxon>
    </lineage>
</organism>
<dbReference type="Proteomes" id="UP000054653">
    <property type="component" value="Unassembled WGS sequence"/>
</dbReference>